<dbReference type="InterPro" id="IPR007899">
    <property type="entry name" value="CHAD_dom"/>
</dbReference>
<geneLocation type="plasmid" evidence="2">
    <name>pDson02</name>
</geneLocation>
<dbReference type="Pfam" id="PF05235">
    <property type="entry name" value="CHAD"/>
    <property type="match status" value="1"/>
</dbReference>
<sequence>MGHKRLGKGLGRYWEALQTGEPEAVHEVRKLTRRVQAELHVAGMHGRTQREWRDLRRAVATLRDRDAVGAHLREALRSLQVPEEEVRQFEADWQHIRDAQFQALKLPERPGSRPRPGHWKRRIRQTLAQDREQLRREGEQVMASTDLDVWHGWRKHLKRYRYTLALRDEVPGEVLRMLEALGHLQDARVAEHLLQDEQWLPGHHMVLLAREQAAQMTAMEQARQLWPDLERHLRS</sequence>
<dbReference type="InterPro" id="IPR038186">
    <property type="entry name" value="CHAD_dom_sf"/>
</dbReference>
<dbReference type="PANTHER" id="PTHR39339">
    <property type="entry name" value="SLR1444 PROTEIN"/>
    <property type="match status" value="1"/>
</dbReference>
<dbReference type="KEGG" id="dsc:ABOD76_21750"/>
<organism evidence="2">
    <name type="scientific">Deinococcus sonorensis KR-87</name>
    <dbReference type="NCBI Taxonomy" id="694439"/>
    <lineage>
        <taxon>Bacteria</taxon>
        <taxon>Thermotogati</taxon>
        <taxon>Deinococcota</taxon>
        <taxon>Deinococci</taxon>
        <taxon>Deinococcales</taxon>
        <taxon>Deinococcaceae</taxon>
        <taxon>Deinococcus</taxon>
    </lineage>
</organism>
<proteinExistence type="predicted"/>
<protein>
    <submittedName>
        <fullName evidence="2">CHAD domain-containing protein</fullName>
    </submittedName>
</protein>
<evidence type="ECO:0000259" key="1">
    <source>
        <dbReference type="PROSITE" id="PS51708"/>
    </source>
</evidence>
<dbReference type="Gene3D" id="1.40.20.10">
    <property type="entry name" value="CHAD domain"/>
    <property type="match status" value="1"/>
</dbReference>
<gene>
    <name evidence="2" type="ORF">ABOD76_21750</name>
</gene>
<dbReference type="PANTHER" id="PTHR39339:SF1">
    <property type="entry name" value="CHAD DOMAIN-CONTAINING PROTEIN"/>
    <property type="match status" value="1"/>
</dbReference>
<accession>A0AAU7UFQ0</accession>
<dbReference type="SMART" id="SM00880">
    <property type="entry name" value="CHAD"/>
    <property type="match status" value="1"/>
</dbReference>
<dbReference type="RefSeq" id="WP_350245470.1">
    <property type="nucleotide sequence ID" value="NZ_CP158300.1"/>
</dbReference>
<dbReference type="EMBL" id="CP158300">
    <property type="protein sequence ID" value="XBV87320.1"/>
    <property type="molecule type" value="Genomic_DNA"/>
</dbReference>
<dbReference type="PROSITE" id="PS51708">
    <property type="entry name" value="CHAD"/>
    <property type="match status" value="1"/>
</dbReference>
<reference evidence="2" key="1">
    <citation type="submission" date="2024-06" db="EMBL/GenBank/DDBJ databases">
        <title>Draft Genome Sequence of Deinococcus sonorensis Type Strain KR-87, a Biofilm Producing Representative of the Genus Deinococcus.</title>
        <authorList>
            <person name="Boren L.S."/>
            <person name="Grosso R.A."/>
            <person name="Hugenberg-Cox A.N."/>
            <person name="Hill J.T.E."/>
            <person name="Albert C.M."/>
            <person name="Tuohy J.M."/>
        </authorList>
    </citation>
    <scope>NUCLEOTIDE SEQUENCE</scope>
    <source>
        <strain evidence="2">KR-87</strain>
        <plasmid evidence="2">pDson02</plasmid>
    </source>
</reference>
<name>A0AAU7UFQ0_9DEIO</name>
<feature type="domain" description="CHAD" evidence="1">
    <location>
        <begin position="1"/>
        <end position="231"/>
    </location>
</feature>
<evidence type="ECO:0000313" key="2">
    <source>
        <dbReference type="EMBL" id="XBV87320.1"/>
    </source>
</evidence>
<dbReference type="AlphaFoldDB" id="A0AAU7UFQ0"/>
<keyword evidence="2" id="KW-0614">Plasmid</keyword>